<comment type="caution">
    <text evidence="4">The sequence shown here is derived from an EMBL/GenBank/DDBJ whole genome shotgun (WGS) entry which is preliminary data.</text>
</comment>
<feature type="binding site" evidence="2">
    <location>
        <position position="41"/>
    </location>
    <ligand>
        <name>substrate</name>
    </ligand>
</feature>
<name>A0A2P7V809_9BACL</name>
<reference evidence="4 5" key="1">
    <citation type="submission" date="2018-03" db="EMBL/GenBank/DDBJ databases">
        <title>Brevisbacillus phylogenomics.</title>
        <authorList>
            <person name="Dunlap C."/>
        </authorList>
    </citation>
    <scope>NUCLEOTIDE SEQUENCE [LARGE SCALE GENOMIC DNA]</scope>
    <source>
        <strain evidence="4 5">NRRL NRS-1210</strain>
    </source>
</reference>
<organism evidence="4 5">
    <name type="scientific">Brevibacillus fortis</name>
    <dbReference type="NCBI Taxonomy" id="2126352"/>
    <lineage>
        <taxon>Bacteria</taxon>
        <taxon>Bacillati</taxon>
        <taxon>Bacillota</taxon>
        <taxon>Bacilli</taxon>
        <taxon>Bacillales</taxon>
        <taxon>Paenibacillaceae</taxon>
        <taxon>Brevibacillus</taxon>
    </lineage>
</organism>
<evidence type="ECO:0000259" key="3">
    <source>
        <dbReference type="Pfam" id="PF12697"/>
    </source>
</evidence>
<dbReference type="Proteomes" id="UP000240419">
    <property type="component" value="Unassembled WGS sequence"/>
</dbReference>
<dbReference type="InterPro" id="IPR000073">
    <property type="entry name" value="AB_hydrolase_1"/>
</dbReference>
<dbReference type="AlphaFoldDB" id="A0A2P7V809"/>
<feature type="binding site" evidence="2">
    <location>
        <position position="110"/>
    </location>
    <ligand>
        <name>substrate</name>
    </ligand>
</feature>
<dbReference type="GO" id="GO:0052689">
    <property type="term" value="F:carboxylic ester hydrolase activity"/>
    <property type="evidence" value="ECO:0007669"/>
    <property type="project" value="InterPro"/>
</dbReference>
<dbReference type="Gene3D" id="3.40.50.1820">
    <property type="entry name" value="alpha/beta hydrolase"/>
    <property type="match status" value="1"/>
</dbReference>
<feature type="active site" description="Charge relay system" evidence="1">
    <location>
        <position position="229"/>
    </location>
</feature>
<evidence type="ECO:0000313" key="5">
    <source>
        <dbReference type="Proteomes" id="UP000240419"/>
    </source>
</evidence>
<proteinExistence type="predicted"/>
<evidence type="ECO:0000256" key="2">
    <source>
        <dbReference type="PIRSR" id="PIRSR017388-2"/>
    </source>
</evidence>
<dbReference type="PIRSF" id="PIRSF017388">
    <property type="entry name" value="Esterase_lipase"/>
    <property type="match status" value="1"/>
</dbReference>
<dbReference type="InterPro" id="IPR029058">
    <property type="entry name" value="AB_hydrolase_fold"/>
</dbReference>
<evidence type="ECO:0000256" key="1">
    <source>
        <dbReference type="PIRSR" id="PIRSR017388-1"/>
    </source>
</evidence>
<gene>
    <name evidence="4" type="ORF">C7R93_13085</name>
</gene>
<feature type="active site" description="Charge relay system" evidence="1">
    <location>
        <position position="198"/>
    </location>
</feature>
<feature type="domain" description="AB hydrolase-1" evidence="3">
    <location>
        <begin position="36"/>
        <end position="236"/>
    </location>
</feature>
<dbReference type="RefSeq" id="WP_106839223.1">
    <property type="nucleotide sequence ID" value="NZ_JARMEZ010000012.1"/>
</dbReference>
<dbReference type="InterPro" id="IPR051044">
    <property type="entry name" value="MAG_DAG_Lipase"/>
</dbReference>
<accession>A0A2P7V809</accession>
<keyword evidence="5" id="KW-1185">Reference proteome</keyword>
<dbReference type="OrthoDB" id="9786110at2"/>
<dbReference type="EMBL" id="PXZM01000020">
    <property type="protein sequence ID" value="PSJ95354.1"/>
    <property type="molecule type" value="Genomic_DNA"/>
</dbReference>
<protein>
    <submittedName>
        <fullName evidence="4">Esterase</fullName>
    </submittedName>
</protein>
<evidence type="ECO:0000313" key="4">
    <source>
        <dbReference type="EMBL" id="PSJ95354.1"/>
    </source>
</evidence>
<dbReference type="PANTHER" id="PTHR11614">
    <property type="entry name" value="PHOSPHOLIPASE-RELATED"/>
    <property type="match status" value="1"/>
</dbReference>
<feature type="active site" description="Nucleophile" evidence="1">
    <location>
        <position position="109"/>
    </location>
</feature>
<dbReference type="Pfam" id="PF12697">
    <property type="entry name" value="Abhydrolase_6"/>
    <property type="match status" value="1"/>
</dbReference>
<dbReference type="InterPro" id="IPR012354">
    <property type="entry name" value="Esterase_lipase"/>
</dbReference>
<dbReference type="SUPFAM" id="SSF53474">
    <property type="entry name" value="alpha/beta-Hydrolases"/>
    <property type="match status" value="1"/>
</dbReference>
<sequence length="254" mass="29052">MRGRLLLTFSYIIWMIHQISQYLRGRDSMSGTVGCLLIHGFAGDINDILPLAKKLREAGYQVECPTLEGHGTTRRHMAKSTRHDWLRSAEEGYKRLSMRADTIVVIGFSMGGLLAFHLTTKYPVALLFTINTPYKYWDVKEAMHYLREDFPTHSKRYIHGIGRIPFTSMLQFRRLLAETKPLLAQITTPYILLQARRDDTVHAVSAQILATSVDESASPQITWYEHSNHMLLHGPDKEAAIAHVMTTIKKRFPT</sequence>